<feature type="domain" description="PPIase FKBP-type" evidence="8">
    <location>
        <begin position="117"/>
        <end position="203"/>
    </location>
</feature>
<evidence type="ECO:0000256" key="3">
    <source>
        <dbReference type="ARBA" id="ARBA00013194"/>
    </source>
</evidence>
<dbReference type="PANTHER" id="PTHR43811:SF23">
    <property type="entry name" value="FKBP-TYPE 22 KDA PEPTIDYL-PROLYL CIS-TRANS ISOMERASE"/>
    <property type="match status" value="1"/>
</dbReference>
<dbReference type="SUPFAM" id="SSF54534">
    <property type="entry name" value="FKBP-like"/>
    <property type="match status" value="1"/>
</dbReference>
<dbReference type="Gene3D" id="3.10.50.40">
    <property type="match status" value="1"/>
</dbReference>
<evidence type="ECO:0000256" key="5">
    <source>
        <dbReference type="ARBA" id="ARBA00023110"/>
    </source>
</evidence>
<evidence type="ECO:0000256" key="2">
    <source>
        <dbReference type="ARBA" id="ARBA00006577"/>
    </source>
</evidence>
<accession>A0A3B0UUM7</accession>
<keyword evidence="5" id="KW-0697">Rotamase</keyword>
<dbReference type="Gene3D" id="1.10.287.460">
    <property type="entry name" value="Peptidyl-prolyl cis-trans isomerase, FKBP-type, N-terminal domain"/>
    <property type="match status" value="1"/>
</dbReference>
<proteinExistence type="inferred from homology"/>
<dbReference type="NCBIfam" id="NF008602">
    <property type="entry name" value="PRK11570.1"/>
    <property type="match status" value="1"/>
</dbReference>
<reference evidence="9" key="1">
    <citation type="submission" date="2018-06" db="EMBL/GenBank/DDBJ databases">
        <authorList>
            <person name="Zhirakovskaya E."/>
        </authorList>
    </citation>
    <scope>NUCLEOTIDE SEQUENCE</scope>
</reference>
<dbReference type="InterPro" id="IPR046357">
    <property type="entry name" value="PPIase_dom_sf"/>
</dbReference>
<comment type="catalytic activity">
    <reaction evidence="1">
        <text>[protein]-peptidylproline (omega=180) = [protein]-peptidylproline (omega=0)</text>
        <dbReference type="Rhea" id="RHEA:16237"/>
        <dbReference type="Rhea" id="RHEA-COMP:10747"/>
        <dbReference type="Rhea" id="RHEA-COMP:10748"/>
        <dbReference type="ChEBI" id="CHEBI:83833"/>
        <dbReference type="ChEBI" id="CHEBI:83834"/>
        <dbReference type="EC" id="5.2.1.8"/>
    </reaction>
</comment>
<gene>
    <name evidence="9" type="ORF">MNBD_BACTEROID01-977</name>
</gene>
<evidence type="ECO:0000259" key="8">
    <source>
        <dbReference type="PROSITE" id="PS50059"/>
    </source>
</evidence>
<dbReference type="FunFam" id="3.10.50.40:FF:000045">
    <property type="entry name" value="Peptidyl-prolyl cis-trans isomerase"/>
    <property type="match status" value="1"/>
</dbReference>
<dbReference type="InterPro" id="IPR000774">
    <property type="entry name" value="PPIase_FKBP_N"/>
</dbReference>
<name>A0A3B0UUM7_9ZZZZ</name>
<keyword evidence="6 9" id="KW-0413">Isomerase</keyword>
<evidence type="ECO:0000256" key="7">
    <source>
        <dbReference type="ARBA" id="ARBA00029569"/>
    </source>
</evidence>
<comment type="similarity">
    <text evidence="2">Belongs to the FKBP-type PPIase family.</text>
</comment>
<keyword evidence="4" id="KW-0732">Signal</keyword>
<evidence type="ECO:0000313" key="9">
    <source>
        <dbReference type="EMBL" id="VAW23804.1"/>
    </source>
</evidence>
<dbReference type="PROSITE" id="PS50059">
    <property type="entry name" value="FKBP_PPIASE"/>
    <property type="match status" value="1"/>
</dbReference>
<dbReference type="GO" id="GO:0006457">
    <property type="term" value="P:protein folding"/>
    <property type="evidence" value="ECO:0007669"/>
    <property type="project" value="InterPro"/>
</dbReference>
<dbReference type="EMBL" id="UOEP01000201">
    <property type="protein sequence ID" value="VAW23804.1"/>
    <property type="molecule type" value="Genomic_DNA"/>
</dbReference>
<evidence type="ECO:0000256" key="6">
    <source>
        <dbReference type="ARBA" id="ARBA00023235"/>
    </source>
</evidence>
<dbReference type="PANTHER" id="PTHR43811">
    <property type="entry name" value="FKBP-TYPE PEPTIDYL-PROLYL CIS-TRANS ISOMERASE FKPA"/>
    <property type="match status" value="1"/>
</dbReference>
<protein>
    <recommendedName>
        <fullName evidence="3">peptidylprolyl isomerase</fullName>
        <ecNumber evidence="3">5.2.1.8</ecNumber>
    </recommendedName>
    <alternativeName>
        <fullName evidence="7">Rotamase</fullName>
    </alternativeName>
</protein>
<evidence type="ECO:0000256" key="1">
    <source>
        <dbReference type="ARBA" id="ARBA00000971"/>
    </source>
</evidence>
<dbReference type="EC" id="5.2.1.8" evidence="3"/>
<dbReference type="Pfam" id="PF01346">
    <property type="entry name" value="FKBP_N"/>
    <property type="match status" value="1"/>
</dbReference>
<dbReference type="AlphaFoldDB" id="A0A3B0UUM7"/>
<dbReference type="GO" id="GO:0003755">
    <property type="term" value="F:peptidyl-prolyl cis-trans isomerase activity"/>
    <property type="evidence" value="ECO:0007669"/>
    <property type="project" value="UniProtKB-KW"/>
</dbReference>
<organism evidence="9">
    <name type="scientific">hydrothermal vent metagenome</name>
    <dbReference type="NCBI Taxonomy" id="652676"/>
    <lineage>
        <taxon>unclassified sequences</taxon>
        <taxon>metagenomes</taxon>
        <taxon>ecological metagenomes</taxon>
    </lineage>
</organism>
<sequence>MPGKELKTGLEKFSYALGMSVTSNFIKSGLSQLDLETFVDGVSDTFNGEMPKLLPDEANKILEEFINESVGSEGDKNLKEGLEFLSENATKQGVVELPSGLQYSVISQGDDELPKPSDTVRCHYHGTLIDGTVFDSSVERGEPATFPVSGVIKGWVEALQLMPVGSKWRLFIPPGLGYGEQGAGGVIGPNTTLVFDVELLGIV</sequence>
<evidence type="ECO:0000256" key="4">
    <source>
        <dbReference type="ARBA" id="ARBA00022729"/>
    </source>
</evidence>
<dbReference type="InterPro" id="IPR001179">
    <property type="entry name" value="PPIase_FKBP_dom"/>
</dbReference>
<dbReference type="Pfam" id="PF00254">
    <property type="entry name" value="FKBP_C"/>
    <property type="match status" value="1"/>
</dbReference>
<dbReference type="InterPro" id="IPR036944">
    <property type="entry name" value="PPIase_FKBP_N_sf"/>
</dbReference>